<proteinExistence type="predicted"/>
<name>A0A1G9C9K6_9ACTN</name>
<keyword evidence="2" id="KW-1185">Reference proteome</keyword>
<dbReference type="AlphaFoldDB" id="A0A1G9C9K6"/>
<dbReference type="EMBL" id="FNDJ01000016">
    <property type="protein sequence ID" value="SDK48358.1"/>
    <property type="molecule type" value="Genomic_DNA"/>
</dbReference>
<evidence type="ECO:0000313" key="1">
    <source>
        <dbReference type="EMBL" id="SDK48358.1"/>
    </source>
</evidence>
<sequence length="305" mass="34300">MRSRSGVEVEALALTAAEVRQQITRRLLPDKDQAERPMYVGDDVLSCPQCQGPLTGGHAASGWYPDPLSASYTCAGPDCAEVHAPVTAVDQELQKLTARRLSRPAIVAVWRERRVTELDEQIETARAVLAWCRDKRGGRLRELVNWLFMAVHLHDNSLDAYAGWLADLVIERAGLSGGTPHGRPLADLSSARSAYVLHRRTKFGHTRRQVRRALGGRNQHRAYEAELDRLRNRYWDLLNATDWRHPGPLPLPTDDKALREDWGRSPTTMTERRRSLLLTALGQDQITLNPPTESRSRVRVISGQS</sequence>
<evidence type="ECO:0000313" key="2">
    <source>
        <dbReference type="Proteomes" id="UP000199202"/>
    </source>
</evidence>
<dbReference type="STRING" id="633440.SAMN05421869_116113"/>
<evidence type="ECO:0008006" key="3">
    <source>
        <dbReference type="Google" id="ProtNLM"/>
    </source>
</evidence>
<dbReference type="OrthoDB" id="5191586at2"/>
<dbReference type="RefSeq" id="WP_143043948.1">
    <property type="nucleotide sequence ID" value="NZ_FNDJ01000016.1"/>
</dbReference>
<protein>
    <recommendedName>
        <fullName evidence="3">Recombinase zinc beta ribbon domain-containing protein</fullName>
    </recommendedName>
</protein>
<gene>
    <name evidence="1" type="ORF">SAMN05421869_116113</name>
</gene>
<reference evidence="1 2" key="1">
    <citation type="submission" date="2016-10" db="EMBL/GenBank/DDBJ databases">
        <authorList>
            <person name="de Groot N.N."/>
        </authorList>
    </citation>
    <scope>NUCLEOTIDE SEQUENCE [LARGE SCALE GENOMIC DNA]</scope>
    <source>
        <strain evidence="1 2">CGMCC 4.6533</strain>
    </source>
</reference>
<accession>A0A1G9C9K6</accession>
<organism evidence="1 2">
    <name type="scientific">Nonomuraea jiangxiensis</name>
    <dbReference type="NCBI Taxonomy" id="633440"/>
    <lineage>
        <taxon>Bacteria</taxon>
        <taxon>Bacillati</taxon>
        <taxon>Actinomycetota</taxon>
        <taxon>Actinomycetes</taxon>
        <taxon>Streptosporangiales</taxon>
        <taxon>Streptosporangiaceae</taxon>
        <taxon>Nonomuraea</taxon>
    </lineage>
</organism>
<dbReference type="Proteomes" id="UP000199202">
    <property type="component" value="Unassembled WGS sequence"/>
</dbReference>